<dbReference type="PANTHER" id="PTHR43434">
    <property type="entry name" value="PHOSPHOGLYCOLATE PHOSPHATASE"/>
    <property type="match status" value="1"/>
</dbReference>
<gene>
    <name evidence="5" type="ORF">AWB83_03952</name>
</gene>
<dbReference type="STRING" id="1777144.AWB83_03952"/>
<comment type="similarity">
    <text evidence="3">Belongs to the HAD-like hydrolase superfamily. CbbY/CbbZ/Gph/YieH family.</text>
</comment>
<dbReference type="SFLD" id="SFLDS00003">
    <property type="entry name" value="Haloacid_Dehalogenase"/>
    <property type="match status" value="1"/>
</dbReference>
<dbReference type="RefSeq" id="WP_087047335.1">
    <property type="nucleotide sequence ID" value="NZ_FCOB02000018.1"/>
</dbReference>
<dbReference type="SUPFAM" id="SSF56784">
    <property type="entry name" value="HAD-like"/>
    <property type="match status" value="1"/>
</dbReference>
<evidence type="ECO:0000313" key="5">
    <source>
        <dbReference type="EMBL" id="SAK76799.1"/>
    </source>
</evidence>
<dbReference type="InterPro" id="IPR050155">
    <property type="entry name" value="HAD-like_hydrolase_sf"/>
</dbReference>
<dbReference type="GO" id="GO:0006281">
    <property type="term" value="P:DNA repair"/>
    <property type="evidence" value="ECO:0007669"/>
    <property type="project" value="TreeGrafter"/>
</dbReference>
<dbReference type="InterPro" id="IPR006439">
    <property type="entry name" value="HAD-SF_hydro_IA"/>
</dbReference>
<dbReference type="Pfam" id="PF13419">
    <property type="entry name" value="HAD_2"/>
    <property type="match status" value="1"/>
</dbReference>
<evidence type="ECO:0000256" key="2">
    <source>
        <dbReference type="ARBA" id="ARBA00004818"/>
    </source>
</evidence>
<dbReference type="EC" id="3.1.3.18" evidence="4"/>
<dbReference type="GO" id="GO:0008967">
    <property type="term" value="F:phosphoglycolate phosphatase activity"/>
    <property type="evidence" value="ECO:0007669"/>
    <property type="project" value="UniProtKB-EC"/>
</dbReference>
<dbReference type="InterPro" id="IPR041492">
    <property type="entry name" value="HAD_2"/>
</dbReference>
<dbReference type="Gene3D" id="1.10.150.240">
    <property type="entry name" value="Putative phosphatase, domain 2"/>
    <property type="match status" value="1"/>
</dbReference>
<accession>A0A158C367</accession>
<comment type="pathway">
    <text evidence="2">Organic acid metabolism; glycolate biosynthesis; glycolate from 2-phosphoglycolate: step 1/1.</text>
</comment>
<dbReference type="OrthoDB" id="9807630at2"/>
<keyword evidence="6" id="KW-1185">Reference proteome</keyword>
<dbReference type="InterPro" id="IPR023214">
    <property type="entry name" value="HAD_sf"/>
</dbReference>
<name>A0A158C367_9BURK</name>
<organism evidence="5 6">
    <name type="scientific">Caballeronia ptereochthonis</name>
    <dbReference type="NCBI Taxonomy" id="1777144"/>
    <lineage>
        <taxon>Bacteria</taxon>
        <taxon>Pseudomonadati</taxon>
        <taxon>Pseudomonadota</taxon>
        <taxon>Betaproteobacteria</taxon>
        <taxon>Burkholderiales</taxon>
        <taxon>Burkholderiaceae</taxon>
        <taxon>Caballeronia</taxon>
    </lineage>
</organism>
<sequence>MTRIASGLAESPVALPVDAVVFDLDGTLVDTAPDIANAVNRLLATHGLPPQTVGFVEGFIGEGSFGLIDKLYKGLGLTLDQARVNADVEKYLEIYKRNPVEKATIYADALAAIPALYAAGVKLGVCTNKAQQLAHAVLEHFGIAPYISAVVGGDMLSQRKPHPRHLLATLEQMEVAPERTFYVGDTRIDAECAARAQVRCLIVNWGTGPSVPVAEDARLDSFAELVTRCATLNASRMPGA</sequence>
<dbReference type="SFLD" id="SFLDG01129">
    <property type="entry name" value="C1.5:_HAD__Beta-PGM__Phosphata"/>
    <property type="match status" value="1"/>
</dbReference>
<dbReference type="SFLD" id="SFLDG01135">
    <property type="entry name" value="C1.5.6:_HAD__Beta-PGM__Phospha"/>
    <property type="match status" value="1"/>
</dbReference>
<evidence type="ECO:0000256" key="4">
    <source>
        <dbReference type="ARBA" id="ARBA00013078"/>
    </source>
</evidence>
<dbReference type="Gene3D" id="3.40.50.1000">
    <property type="entry name" value="HAD superfamily/HAD-like"/>
    <property type="match status" value="1"/>
</dbReference>
<comment type="catalytic activity">
    <reaction evidence="1">
        <text>2-phosphoglycolate + H2O = glycolate + phosphate</text>
        <dbReference type="Rhea" id="RHEA:14369"/>
        <dbReference type="ChEBI" id="CHEBI:15377"/>
        <dbReference type="ChEBI" id="CHEBI:29805"/>
        <dbReference type="ChEBI" id="CHEBI:43474"/>
        <dbReference type="ChEBI" id="CHEBI:58033"/>
        <dbReference type="EC" id="3.1.3.18"/>
    </reaction>
</comment>
<evidence type="ECO:0000256" key="1">
    <source>
        <dbReference type="ARBA" id="ARBA00000830"/>
    </source>
</evidence>
<evidence type="ECO:0000313" key="6">
    <source>
        <dbReference type="Proteomes" id="UP000054978"/>
    </source>
</evidence>
<dbReference type="EMBL" id="FCOB02000018">
    <property type="protein sequence ID" value="SAK76799.1"/>
    <property type="molecule type" value="Genomic_DNA"/>
</dbReference>
<dbReference type="GO" id="GO:0005829">
    <property type="term" value="C:cytosol"/>
    <property type="evidence" value="ECO:0007669"/>
    <property type="project" value="TreeGrafter"/>
</dbReference>
<dbReference type="PRINTS" id="PR00413">
    <property type="entry name" value="HADHALOGNASE"/>
</dbReference>
<dbReference type="PANTHER" id="PTHR43434:SF1">
    <property type="entry name" value="PHOSPHOGLYCOLATE PHOSPHATASE"/>
    <property type="match status" value="1"/>
</dbReference>
<dbReference type="NCBIfam" id="TIGR01549">
    <property type="entry name" value="HAD-SF-IA-v1"/>
    <property type="match status" value="1"/>
</dbReference>
<protein>
    <recommendedName>
        <fullName evidence="4">phosphoglycolate phosphatase</fullName>
        <ecNumber evidence="4">3.1.3.18</ecNumber>
    </recommendedName>
</protein>
<dbReference type="InterPro" id="IPR023198">
    <property type="entry name" value="PGP-like_dom2"/>
</dbReference>
<reference evidence="5" key="1">
    <citation type="submission" date="2016-01" db="EMBL/GenBank/DDBJ databases">
        <authorList>
            <person name="Peeters C."/>
        </authorList>
    </citation>
    <scope>NUCLEOTIDE SEQUENCE [LARGE SCALE GENOMIC DNA]</scope>
    <source>
        <strain evidence="5">LMG 29326</strain>
    </source>
</reference>
<evidence type="ECO:0000256" key="3">
    <source>
        <dbReference type="ARBA" id="ARBA00006171"/>
    </source>
</evidence>
<dbReference type="AlphaFoldDB" id="A0A158C367"/>
<comment type="caution">
    <text evidence="5">The sequence shown here is derived from an EMBL/GenBank/DDBJ whole genome shotgun (WGS) entry which is preliminary data.</text>
</comment>
<dbReference type="Proteomes" id="UP000054978">
    <property type="component" value="Unassembled WGS sequence"/>
</dbReference>
<proteinExistence type="inferred from homology"/>
<dbReference type="InterPro" id="IPR036412">
    <property type="entry name" value="HAD-like_sf"/>
</dbReference>